<dbReference type="EMBL" id="JABBNU010000016">
    <property type="protein sequence ID" value="NMM50818.1"/>
    <property type="molecule type" value="Genomic_DNA"/>
</dbReference>
<comment type="caution">
    <text evidence="1">The sequence shown here is derived from an EMBL/GenBank/DDBJ whole genome shotgun (WGS) entry which is preliminary data.</text>
</comment>
<organism evidence="1 2">
    <name type="scientific">Marinigracilibium pacificum</name>
    <dbReference type="NCBI Taxonomy" id="2729599"/>
    <lineage>
        <taxon>Bacteria</taxon>
        <taxon>Pseudomonadati</taxon>
        <taxon>Bacteroidota</taxon>
        <taxon>Cytophagia</taxon>
        <taxon>Cytophagales</taxon>
        <taxon>Flammeovirgaceae</taxon>
        <taxon>Marinigracilibium</taxon>
    </lineage>
</organism>
<accession>A0A848J6E8</accession>
<reference evidence="1 2" key="1">
    <citation type="submission" date="2020-04" db="EMBL/GenBank/DDBJ databases">
        <title>Flammeovirgaceae bacterium KN852 isolated from deep sea.</title>
        <authorList>
            <person name="Zhang D.-C."/>
        </authorList>
    </citation>
    <scope>NUCLEOTIDE SEQUENCE [LARGE SCALE GENOMIC DNA]</scope>
    <source>
        <strain evidence="1 2">KN852</strain>
    </source>
</reference>
<evidence type="ECO:0000313" key="1">
    <source>
        <dbReference type="EMBL" id="NMM50818.1"/>
    </source>
</evidence>
<proteinExistence type="predicted"/>
<evidence type="ECO:0000313" key="2">
    <source>
        <dbReference type="Proteomes" id="UP000559010"/>
    </source>
</evidence>
<gene>
    <name evidence="1" type="ORF">HH304_20580</name>
</gene>
<keyword evidence="2" id="KW-1185">Reference proteome</keyword>
<dbReference type="Gene3D" id="1.20.120.520">
    <property type="entry name" value="nmb1532 protein domain like"/>
    <property type="match status" value="1"/>
</dbReference>
<dbReference type="RefSeq" id="WP_169685184.1">
    <property type="nucleotide sequence ID" value="NZ_JABBNU010000016.1"/>
</dbReference>
<dbReference type="Proteomes" id="UP000559010">
    <property type="component" value="Unassembled WGS sequence"/>
</dbReference>
<dbReference type="AlphaFoldDB" id="A0A848J6E8"/>
<sequence>MNKPLKRHISLQPVSREHHFGLLLCWKIRTGLKNDISPERIKKYVDWFYQNHLVPHFSFEENFVFPILGNKHTLIKKALEDHKIITEMVSQDNDLDLLLPRLERTIERHIRFEERILFNKIQDIATDEQLEEIESHHHEEAFQDNVDDVFWK</sequence>
<name>A0A848J6E8_9BACT</name>
<protein>
    <submittedName>
        <fullName evidence="1">Hemerythrin domain-containing protein</fullName>
    </submittedName>
</protein>